<evidence type="ECO:0000313" key="3">
    <source>
        <dbReference type="Proteomes" id="UP000054359"/>
    </source>
</evidence>
<proteinExistence type="predicted"/>
<dbReference type="EMBL" id="KK113439">
    <property type="protein sequence ID" value="KFM60203.1"/>
    <property type="molecule type" value="Genomic_DNA"/>
</dbReference>
<sequence>MSLNSGNTHPNLVPCGAWKANSFSSVWETDCSSWSSPSCDNCSTFDDGIGETIASDPEKSIHANENPAVGEFDPFHTPSALWMSQLNDAKDNFSGSSESSTWSFSLFSDPIHTPISESTDREENIARKREPVN</sequence>
<reference evidence="2 3" key="1">
    <citation type="submission" date="2013-11" db="EMBL/GenBank/DDBJ databases">
        <title>Genome sequencing of Stegodyphus mimosarum.</title>
        <authorList>
            <person name="Bechsgaard J."/>
        </authorList>
    </citation>
    <scope>NUCLEOTIDE SEQUENCE [LARGE SCALE GENOMIC DNA]</scope>
</reference>
<dbReference type="OrthoDB" id="6435472at2759"/>
<evidence type="ECO:0000256" key="1">
    <source>
        <dbReference type="SAM" id="MobiDB-lite"/>
    </source>
</evidence>
<feature type="non-terminal residue" evidence="2">
    <location>
        <position position="133"/>
    </location>
</feature>
<accession>A0A087T514</accession>
<evidence type="ECO:0000313" key="2">
    <source>
        <dbReference type="EMBL" id="KFM60203.1"/>
    </source>
</evidence>
<dbReference type="AlphaFoldDB" id="A0A087T514"/>
<gene>
    <name evidence="2" type="ORF">X975_15106</name>
</gene>
<organism evidence="2 3">
    <name type="scientific">Stegodyphus mimosarum</name>
    <name type="common">African social velvet spider</name>
    <dbReference type="NCBI Taxonomy" id="407821"/>
    <lineage>
        <taxon>Eukaryota</taxon>
        <taxon>Metazoa</taxon>
        <taxon>Ecdysozoa</taxon>
        <taxon>Arthropoda</taxon>
        <taxon>Chelicerata</taxon>
        <taxon>Arachnida</taxon>
        <taxon>Araneae</taxon>
        <taxon>Araneomorphae</taxon>
        <taxon>Entelegynae</taxon>
        <taxon>Eresoidea</taxon>
        <taxon>Eresidae</taxon>
        <taxon>Stegodyphus</taxon>
    </lineage>
</organism>
<dbReference type="Proteomes" id="UP000054359">
    <property type="component" value="Unassembled WGS sequence"/>
</dbReference>
<keyword evidence="3" id="KW-1185">Reference proteome</keyword>
<feature type="region of interest" description="Disordered" evidence="1">
    <location>
        <begin position="111"/>
        <end position="133"/>
    </location>
</feature>
<feature type="compositionally biased region" description="Basic and acidic residues" evidence="1">
    <location>
        <begin position="118"/>
        <end position="133"/>
    </location>
</feature>
<protein>
    <submittedName>
        <fullName evidence="2">Uncharacterized protein</fullName>
    </submittedName>
</protein>
<name>A0A087T514_STEMI</name>